<evidence type="ECO:0000313" key="8">
    <source>
        <dbReference type="EMBL" id="OAQ66556.1"/>
    </source>
</evidence>
<feature type="region of interest" description="Disordered" evidence="7">
    <location>
        <begin position="1"/>
        <end position="23"/>
    </location>
</feature>
<dbReference type="Gene3D" id="3.60.160.10">
    <property type="entry name" value="Mitochondrial biogenesis AIM24"/>
    <property type="match status" value="1"/>
</dbReference>
<accession>A0A179FLP7</accession>
<name>A0A179FLP7_METCM</name>
<evidence type="ECO:0000256" key="5">
    <source>
        <dbReference type="ARBA" id="ARBA00023128"/>
    </source>
</evidence>
<reference evidence="8 9" key="1">
    <citation type="journal article" date="2016" name="PLoS Pathog.">
        <title>Biosynthesis of antibiotic leucinostatins in bio-control fungus Purpureocillium lilacinum and their inhibition on phytophthora revealed by genome mining.</title>
        <authorList>
            <person name="Wang G."/>
            <person name="Liu Z."/>
            <person name="Lin R."/>
            <person name="Li E."/>
            <person name="Mao Z."/>
            <person name="Ling J."/>
            <person name="Yang Y."/>
            <person name="Yin W.B."/>
            <person name="Xie B."/>
        </authorList>
    </citation>
    <scope>NUCLEOTIDE SEQUENCE [LARGE SCALE GENOMIC DNA]</scope>
    <source>
        <strain evidence="8">170</strain>
    </source>
</reference>
<dbReference type="Proteomes" id="UP000078397">
    <property type="component" value="Unassembled WGS sequence"/>
</dbReference>
<dbReference type="GO" id="GO:0007007">
    <property type="term" value="P:inner mitochondrial membrane organization"/>
    <property type="evidence" value="ECO:0007669"/>
    <property type="project" value="TreeGrafter"/>
</dbReference>
<dbReference type="InterPro" id="IPR016031">
    <property type="entry name" value="Trp_RNA-bd_attenuator-like_dom"/>
</dbReference>
<dbReference type="KEGG" id="pchm:VFPPC_08091"/>
<comment type="subcellular location">
    <subcellularLocation>
        <location evidence="1 6">Mitochondrion</location>
    </subcellularLocation>
</comment>
<evidence type="ECO:0000313" key="9">
    <source>
        <dbReference type="Proteomes" id="UP000078397"/>
    </source>
</evidence>
<evidence type="ECO:0000256" key="1">
    <source>
        <dbReference type="ARBA" id="ARBA00004173"/>
    </source>
</evidence>
<keyword evidence="4" id="KW-0809">Transit peptide</keyword>
<evidence type="ECO:0000256" key="2">
    <source>
        <dbReference type="ARBA" id="ARBA00009322"/>
    </source>
</evidence>
<comment type="caution">
    <text evidence="8">The sequence shown here is derived from an EMBL/GenBank/DDBJ whole genome shotgun (WGS) entry which is preliminary data.</text>
</comment>
<dbReference type="RefSeq" id="XP_018143643.1">
    <property type="nucleotide sequence ID" value="XM_018286856.1"/>
</dbReference>
<evidence type="ECO:0000256" key="4">
    <source>
        <dbReference type="ARBA" id="ARBA00022946"/>
    </source>
</evidence>
<evidence type="ECO:0000256" key="7">
    <source>
        <dbReference type="SAM" id="MobiDB-lite"/>
    </source>
</evidence>
<dbReference type="OrthoDB" id="5295771at2759"/>
<dbReference type="EMBL" id="LSBJ02000004">
    <property type="protein sequence ID" value="OAQ66556.1"/>
    <property type="molecule type" value="Genomic_DNA"/>
</dbReference>
<sequence length="526" mass="57779">MQGKHDKGTAKDKGNTALQPEPRDGDDVQRMFLALYLCIGIKALLWLIEFNQDVGVEKVGIEQSKARLGWLSEQREFQPIAALQSKRVGIGKSRLSSQAKHGVWHWFMAEGCHAQTGRRQFRFCVLNSGIEDQRCSHRTCDTMMRGSSPLVRSVRGLCVQRPPSFVCWQCRTIQISAAPSTDTPRVTGDAFGAPVDGGRDMADARFEVLGSPYSLLSVTLSASQKLYTRRGTLVAVAGNPENAQSTLSLLNPLTRATFGVPFLYQRISATTPITALISTKSPTTTFTVLHLDGTTDWMVSQRNALLAWTGHTLTLSSRIQHRLALAHWGSTHFTGRGLAALSAPGQIYQLTLGEGEEFVAHPGSVVAYSVSRNAPQPFRFKSTSLRLQVPSLTSWIPEMEFMKTVRNSDIYKILARSLHNFRTVARRTIWGDRLFLQFTGPTTLLMSSRGVRVADVLSKEQVNEIADAPAGAVASAIELGSKPKDGEQSLGTSKVEEVASNLQVGSTQKDGKVTFEDGKDLKEFVR</sequence>
<dbReference type="InterPro" id="IPR036983">
    <property type="entry name" value="AIM24_sf"/>
</dbReference>
<feature type="compositionally biased region" description="Basic and acidic residues" evidence="7">
    <location>
        <begin position="1"/>
        <end position="14"/>
    </location>
</feature>
<dbReference type="GO" id="GO:0005743">
    <property type="term" value="C:mitochondrial inner membrane"/>
    <property type="evidence" value="ECO:0007669"/>
    <property type="project" value="TreeGrafter"/>
</dbReference>
<organism evidence="8 9">
    <name type="scientific">Pochonia chlamydosporia 170</name>
    <dbReference type="NCBI Taxonomy" id="1380566"/>
    <lineage>
        <taxon>Eukaryota</taxon>
        <taxon>Fungi</taxon>
        <taxon>Dikarya</taxon>
        <taxon>Ascomycota</taxon>
        <taxon>Pezizomycotina</taxon>
        <taxon>Sordariomycetes</taxon>
        <taxon>Hypocreomycetidae</taxon>
        <taxon>Hypocreales</taxon>
        <taxon>Clavicipitaceae</taxon>
        <taxon>Pochonia</taxon>
    </lineage>
</organism>
<dbReference type="PANTHER" id="PTHR36959:SF2">
    <property type="entry name" value="ALTERED INHERITANCE OF MITOCHONDRIA PROTEIN 24, MITOCHONDRIAL"/>
    <property type="match status" value="1"/>
</dbReference>
<keyword evidence="9" id="KW-1185">Reference proteome</keyword>
<keyword evidence="5 6" id="KW-0496">Mitochondrion</keyword>
<evidence type="ECO:0000256" key="6">
    <source>
        <dbReference type="RuleBase" id="RU363045"/>
    </source>
</evidence>
<dbReference type="GeneID" id="28850850"/>
<proteinExistence type="inferred from homology"/>
<dbReference type="Pfam" id="PF01987">
    <property type="entry name" value="AIM24"/>
    <property type="match status" value="1"/>
</dbReference>
<comment type="similarity">
    <text evidence="2 6">Belongs to the AIM24 family.</text>
</comment>
<evidence type="ECO:0000256" key="3">
    <source>
        <dbReference type="ARBA" id="ARBA00013287"/>
    </source>
</evidence>
<protein>
    <recommendedName>
        <fullName evidence="3 6">Altered inheritance of mitochondria protein 24, mitochondrial</fullName>
    </recommendedName>
</protein>
<dbReference type="PANTHER" id="PTHR36959">
    <property type="entry name" value="ALTERED INHERITANCE OF MITOCHONDRIA PROTEIN 24, MITOCHONDRIAL"/>
    <property type="match status" value="1"/>
</dbReference>
<dbReference type="InterPro" id="IPR002838">
    <property type="entry name" value="AIM24"/>
</dbReference>
<gene>
    <name evidence="8" type="ORF">VFPPC_08091</name>
</gene>
<dbReference type="SUPFAM" id="SSF51219">
    <property type="entry name" value="TRAP-like"/>
    <property type="match status" value="1"/>
</dbReference>
<dbReference type="AlphaFoldDB" id="A0A179FLP7"/>